<organism evidence="2 3">
    <name type="scientific">Corynespora cassiicola Philippines</name>
    <dbReference type="NCBI Taxonomy" id="1448308"/>
    <lineage>
        <taxon>Eukaryota</taxon>
        <taxon>Fungi</taxon>
        <taxon>Dikarya</taxon>
        <taxon>Ascomycota</taxon>
        <taxon>Pezizomycotina</taxon>
        <taxon>Dothideomycetes</taxon>
        <taxon>Pleosporomycetidae</taxon>
        <taxon>Pleosporales</taxon>
        <taxon>Corynesporascaceae</taxon>
        <taxon>Corynespora</taxon>
    </lineage>
</organism>
<feature type="compositionally biased region" description="Low complexity" evidence="1">
    <location>
        <begin position="60"/>
        <end position="74"/>
    </location>
</feature>
<evidence type="ECO:0000313" key="2">
    <source>
        <dbReference type="EMBL" id="PSN67750.1"/>
    </source>
</evidence>
<feature type="region of interest" description="Disordered" evidence="1">
    <location>
        <begin position="48"/>
        <end position="130"/>
    </location>
</feature>
<feature type="compositionally biased region" description="Basic residues" evidence="1">
    <location>
        <begin position="92"/>
        <end position="112"/>
    </location>
</feature>
<dbReference type="AlphaFoldDB" id="A0A2T2NQT3"/>
<evidence type="ECO:0000313" key="3">
    <source>
        <dbReference type="Proteomes" id="UP000240883"/>
    </source>
</evidence>
<reference evidence="2 3" key="1">
    <citation type="journal article" date="2018" name="Front. Microbiol.">
        <title>Genome-Wide Analysis of Corynespora cassiicola Leaf Fall Disease Putative Effectors.</title>
        <authorList>
            <person name="Lopez D."/>
            <person name="Ribeiro S."/>
            <person name="Label P."/>
            <person name="Fumanal B."/>
            <person name="Venisse J.S."/>
            <person name="Kohler A."/>
            <person name="de Oliveira R.R."/>
            <person name="Labutti K."/>
            <person name="Lipzen A."/>
            <person name="Lail K."/>
            <person name="Bauer D."/>
            <person name="Ohm R.A."/>
            <person name="Barry K.W."/>
            <person name="Spatafora J."/>
            <person name="Grigoriev I.V."/>
            <person name="Martin F.M."/>
            <person name="Pujade-Renaud V."/>
        </authorList>
    </citation>
    <scope>NUCLEOTIDE SEQUENCE [LARGE SCALE GENOMIC DNA]</scope>
    <source>
        <strain evidence="2 3">Philippines</strain>
    </source>
</reference>
<protein>
    <submittedName>
        <fullName evidence="2">Uncharacterized protein</fullName>
    </submittedName>
</protein>
<proteinExistence type="predicted"/>
<dbReference type="Proteomes" id="UP000240883">
    <property type="component" value="Unassembled WGS sequence"/>
</dbReference>
<sequence length="130" mass="14717">MTFAPILQSIRYVRTCMHTAIPIIQSKTTLACFIRVYLSNLYPNLATAARHAPPRPSQPSPFFFHPCMPSSHSLLSKRKKKETKTKEARSLLHGRPRKQEKKGKKKEAKKKPTPTPSLCKPNSGKPRVNV</sequence>
<name>A0A2T2NQT3_CORCC</name>
<keyword evidence="3" id="KW-1185">Reference proteome</keyword>
<accession>A0A2T2NQT3</accession>
<dbReference type="EMBL" id="KZ678134">
    <property type="protein sequence ID" value="PSN67750.1"/>
    <property type="molecule type" value="Genomic_DNA"/>
</dbReference>
<gene>
    <name evidence="2" type="ORF">BS50DRAFT_348148</name>
</gene>
<evidence type="ECO:0000256" key="1">
    <source>
        <dbReference type="SAM" id="MobiDB-lite"/>
    </source>
</evidence>